<name>A0AAD5W3W0_9AGAR</name>
<sequence>MTVSPSLKASSSHYKFPPTASIPPPSPKTKSSETEFLATVEGEISFFRSIMRARPVGLHRHFHVLAIQNAIHKDTGRLLHVESIWQKLQSCYDLDALDAIELEAEGYRLLPNSTSPVAVRSPSPSENLARHPYFREEYTLPFDETFENLISQRRMRATASAPSSPLASPPPVPASTKSSRKATASTSGGGKRSRKTKADMAGLVGGDSDSSALTQESGDEAAVGTSRESVVTGTDAGTEFGEDEDVEMKEPSPARSVSPKPPRGRSKAVKKGSRGRPSAPAPSTSTTTTTRSGKKRKR</sequence>
<dbReference type="GO" id="GO:0035267">
    <property type="term" value="C:NuA4 histone acetyltransferase complex"/>
    <property type="evidence" value="ECO:0007669"/>
    <property type="project" value="TreeGrafter"/>
</dbReference>
<dbReference type="GO" id="GO:0006325">
    <property type="term" value="P:chromatin organization"/>
    <property type="evidence" value="ECO:0007669"/>
    <property type="project" value="UniProtKB-KW"/>
</dbReference>
<proteinExistence type="inferred from homology"/>
<feature type="compositionally biased region" description="Low complexity" evidence="7">
    <location>
        <begin position="275"/>
        <end position="291"/>
    </location>
</feature>
<dbReference type="InterPro" id="IPR012423">
    <property type="entry name" value="Eaf7/MRGBP"/>
</dbReference>
<dbReference type="Proteomes" id="UP001213000">
    <property type="component" value="Unassembled WGS sequence"/>
</dbReference>
<accession>A0AAD5W3W0</accession>
<reference evidence="8" key="1">
    <citation type="submission" date="2022-07" db="EMBL/GenBank/DDBJ databases">
        <title>Genome Sequence of Leucocoprinus birnbaumii.</title>
        <authorList>
            <person name="Buettner E."/>
        </authorList>
    </citation>
    <scope>NUCLEOTIDE SEQUENCE</scope>
    <source>
        <strain evidence="8">VT141</strain>
    </source>
</reference>
<feature type="region of interest" description="Disordered" evidence="7">
    <location>
        <begin position="1"/>
        <end position="32"/>
    </location>
</feature>
<dbReference type="GO" id="GO:0005634">
    <property type="term" value="C:nucleus"/>
    <property type="evidence" value="ECO:0007669"/>
    <property type="project" value="UniProtKB-SubCell"/>
</dbReference>
<evidence type="ECO:0000256" key="1">
    <source>
        <dbReference type="ARBA" id="ARBA00004123"/>
    </source>
</evidence>
<evidence type="ECO:0000256" key="6">
    <source>
        <dbReference type="ARBA" id="ARBA00023242"/>
    </source>
</evidence>
<evidence type="ECO:0008006" key="10">
    <source>
        <dbReference type="Google" id="ProtNLM"/>
    </source>
</evidence>
<organism evidence="8 9">
    <name type="scientific">Leucocoprinus birnbaumii</name>
    <dbReference type="NCBI Taxonomy" id="56174"/>
    <lineage>
        <taxon>Eukaryota</taxon>
        <taxon>Fungi</taxon>
        <taxon>Dikarya</taxon>
        <taxon>Basidiomycota</taxon>
        <taxon>Agaricomycotina</taxon>
        <taxon>Agaricomycetes</taxon>
        <taxon>Agaricomycetidae</taxon>
        <taxon>Agaricales</taxon>
        <taxon>Agaricineae</taxon>
        <taxon>Agaricaceae</taxon>
        <taxon>Leucocoprinus</taxon>
    </lineage>
</organism>
<feature type="region of interest" description="Disordered" evidence="7">
    <location>
        <begin position="154"/>
        <end position="298"/>
    </location>
</feature>
<evidence type="ECO:0000256" key="3">
    <source>
        <dbReference type="ARBA" id="ARBA00022853"/>
    </source>
</evidence>
<comment type="similarity">
    <text evidence="2">Belongs to the EAF7 family.</text>
</comment>
<keyword evidence="4" id="KW-0805">Transcription regulation</keyword>
<evidence type="ECO:0000313" key="9">
    <source>
        <dbReference type="Proteomes" id="UP001213000"/>
    </source>
</evidence>
<feature type="compositionally biased region" description="Polar residues" evidence="7">
    <location>
        <begin position="1"/>
        <end position="13"/>
    </location>
</feature>
<evidence type="ECO:0000256" key="4">
    <source>
        <dbReference type="ARBA" id="ARBA00023015"/>
    </source>
</evidence>
<dbReference type="Pfam" id="PF07904">
    <property type="entry name" value="Eaf7"/>
    <property type="match status" value="1"/>
</dbReference>
<comment type="subcellular location">
    <subcellularLocation>
        <location evidence="1">Nucleus</location>
    </subcellularLocation>
</comment>
<dbReference type="PANTHER" id="PTHR13581:SF5">
    <property type="entry name" value="MRG_MORF4L-BINDING PROTEIN"/>
    <property type="match status" value="1"/>
</dbReference>
<evidence type="ECO:0000313" key="8">
    <source>
        <dbReference type="EMBL" id="KAJ3574722.1"/>
    </source>
</evidence>
<comment type="caution">
    <text evidence="8">The sequence shown here is derived from an EMBL/GenBank/DDBJ whole genome shotgun (WGS) entry which is preliminary data.</text>
</comment>
<evidence type="ECO:0000256" key="2">
    <source>
        <dbReference type="ARBA" id="ARBA00007117"/>
    </source>
</evidence>
<dbReference type="EMBL" id="JANIEX010000059">
    <property type="protein sequence ID" value="KAJ3574722.1"/>
    <property type="molecule type" value="Genomic_DNA"/>
</dbReference>
<protein>
    <recommendedName>
        <fullName evidence="10">Chromatin modification-related protein EAF7</fullName>
    </recommendedName>
</protein>
<dbReference type="GO" id="GO:0006357">
    <property type="term" value="P:regulation of transcription by RNA polymerase II"/>
    <property type="evidence" value="ECO:0007669"/>
    <property type="project" value="TreeGrafter"/>
</dbReference>
<evidence type="ECO:0000256" key="5">
    <source>
        <dbReference type="ARBA" id="ARBA00023163"/>
    </source>
</evidence>
<feature type="compositionally biased region" description="Low complexity" evidence="7">
    <location>
        <begin position="174"/>
        <end position="186"/>
    </location>
</feature>
<keyword evidence="9" id="KW-1185">Reference proteome</keyword>
<feature type="compositionally biased region" description="Basic residues" evidence="7">
    <location>
        <begin position="262"/>
        <end position="274"/>
    </location>
</feature>
<evidence type="ECO:0000256" key="7">
    <source>
        <dbReference type="SAM" id="MobiDB-lite"/>
    </source>
</evidence>
<gene>
    <name evidence="8" type="ORF">NP233_g1578</name>
</gene>
<dbReference type="AlphaFoldDB" id="A0AAD5W3W0"/>
<dbReference type="PANTHER" id="PTHR13581">
    <property type="entry name" value="MRG-BINDING PROTEIN"/>
    <property type="match status" value="1"/>
</dbReference>
<keyword evidence="3" id="KW-0156">Chromatin regulator</keyword>
<keyword evidence="5" id="KW-0804">Transcription</keyword>
<feature type="compositionally biased region" description="Low complexity" evidence="7">
    <location>
        <begin position="157"/>
        <end position="166"/>
    </location>
</feature>
<keyword evidence="6" id="KW-0539">Nucleus</keyword>